<evidence type="ECO:0000256" key="3">
    <source>
        <dbReference type="ARBA" id="ARBA00023163"/>
    </source>
</evidence>
<dbReference type="PANTHER" id="PTHR43537">
    <property type="entry name" value="TRANSCRIPTIONAL REGULATOR, GNTR FAMILY"/>
    <property type="match status" value="1"/>
</dbReference>
<evidence type="ECO:0000313" key="6">
    <source>
        <dbReference type="Proteomes" id="UP000199495"/>
    </source>
</evidence>
<dbReference type="PRINTS" id="PR00035">
    <property type="entry name" value="HTHGNTR"/>
</dbReference>
<keyword evidence="3" id="KW-0804">Transcription</keyword>
<sequence>MMVMHKDIHADDSAVLPRLLTGPIKSAHALITRDIAMRILRGEYPPGSLLPPEGDLIDQYTVSRTALREAIKTLAAKGLLVSKTKIGTRILNESYWNLYDPQVLSWRIELGVDNGFLRKIFEVRQALEPAAAAQAAVRRTALNIERMQYALNLMDKPHHTRKTYAEPDLVFHQEVLIASGNPFMQTFSSIIEACILHAFAISAPIDTDERFKRSINRHALVLAAIKDGNPHGACLAMSDVIRESIENARFGLAEEPVVIALPLDLFSKAQPVDH</sequence>
<dbReference type="SUPFAM" id="SSF48008">
    <property type="entry name" value="GntR ligand-binding domain-like"/>
    <property type="match status" value="1"/>
</dbReference>
<dbReference type="InterPro" id="IPR011711">
    <property type="entry name" value="GntR_C"/>
</dbReference>
<dbReference type="EMBL" id="FNCS01000003">
    <property type="protein sequence ID" value="SDG53143.1"/>
    <property type="molecule type" value="Genomic_DNA"/>
</dbReference>
<dbReference type="GO" id="GO:0003700">
    <property type="term" value="F:DNA-binding transcription factor activity"/>
    <property type="evidence" value="ECO:0007669"/>
    <property type="project" value="InterPro"/>
</dbReference>
<keyword evidence="2 5" id="KW-0238">DNA-binding</keyword>
<dbReference type="InterPro" id="IPR008920">
    <property type="entry name" value="TF_FadR/GntR_C"/>
</dbReference>
<protein>
    <submittedName>
        <fullName evidence="5">DNA-binding transcriptional regulator, FadR family</fullName>
    </submittedName>
</protein>
<dbReference type="InterPro" id="IPR036390">
    <property type="entry name" value="WH_DNA-bd_sf"/>
</dbReference>
<dbReference type="SMART" id="SM00895">
    <property type="entry name" value="FCD"/>
    <property type="match status" value="1"/>
</dbReference>
<dbReference type="PANTHER" id="PTHR43537:SF44">
    <property type="entry name" value="GNTR FAMILY REGULATORY PROTEIN"/>
    <property type="match status" value="1"/>
</dbReference>
<evidence type="ECO:0000256" key="1">
    <source>
        <dbReference type="ARBA" id="ARBA00023015"/>
    </source>
</evidence>
<dbReference type="PROSITE" id="PS50949">
    <property type="entry name" value="HTH_GNTR"/>
    <property type="match status" value="1"/>
</dbReference>
<dbReference type="AlphaFoldDB" id="A0A1G7V026"/>
<evidence type="ECO:0000259" key="4">
    <source>
        <dbReference type="PROSITE" id="PS50949"/>
    </source>
</evidence>
<keyword evidence="6" id="KW-1185">Reference proteome</keyword>
<reference evidence="5 6" key="1">
    <citation type="submission" date="2016-10" db="EMBL/GenBank/DDBJ databases">
        <authorList>
            <person name="de Groot N.N."/>
        </authorList>
    </citation>
    <scope>NUCLEOTIDE SEQUENCE [LARGE SCALE GENOMIC DNA]</scope>
    <source>
        <strain evidence="5 6">CGMCC 1.10267</strain>
    </source>
</reference>
<dbReference type="Pfam" id="PF00392">
    <property type="entry name" value="GntR"/>
    <property type="match status" value="1"/>
</dbReference>
<evidence type="ECO:0000313" key="5">
    <source>
        <dbReference type="EMBL" id="SDG53143.1"/>
    </source>
</evidence>
<dbReference type="STRING" id="440168.SAMN04487974_103396"/>
<feature type="domain" description="HTH gntR-type" evidence="4">
    <location>
        <begin position="25"/>
        <end position="93"/>
    </location>
</feature>
<name>A0A1G7V026_9HYPH</name>
<dbReference type="Pfam" id="PF07729">
    <property type="entry name" value="FCD"/>
    <property type="match status" value="1"/>
</dbReference>
<evidence type="ECO:0000256" key="2">
    <source>
        <dbReference type="ARBA" id="ARBA00023125"/>
    </source>
</evidence>
<dbReference type="InterPro" id="IPR036388">
    <property type="entry name" value="WH-like_DNA-bd_sf"/>
</dbReference>
<accession>A0A1G7V026</accession>
<dbReference type="CDD" id="cd07377">
    <property type="entry name" value="WHTH_GntR"/>
    <property type="match status" value="1"/>
</dbReference>
<dbReference type="SUPFAM" id="SSF46785">
    <property type="entry name" value="Winged helix' DNA-binding domain"/>
    <property type="match status" value="1"/>
</dbReference>
<dbReference type="Gene3D" id="1.20.120.530">
    <property type="entry name" value="GntR ligand-binding domain-like"/>
    <property type="match status" value="1"/>
</dbReference>
<dbReference type="SMART" id="SM00345">
    <property type="entry name" value="HTH_GNTR"/>
    <property type="match status" value="1"/>
</dbReference>
<keyword evidence="1" id="KW-0805">Transcription regulation</keyword>
<gene>
    <name evidence="5" type="ORF">SAMN04487974_103396</name>
</gene>
<dbReference type="InterPro" id="IPR000524">
    <property type="entry name" value="Tscrpt_reg_HTH_GntR"/>
</dbReference>
<dbReference type="Proteomes" id="UP000199495">
    <property type="component" value="Unassembled WGS sequence"/>
</dbReference>
<dbReference type="Gene3D" id="1.10.10.10">
    <property type="entry name" value="Winged helix-like DNA-binding domain superfamily/Winged helix DNA-binding domain"/>
    <property type="match status" value="1"/>
</dbReference>
<proteinExistence type="predicted"/>
<dbReference type="GO" id="GO:0003677">
    <property type="term" value="F:DNA binding"/>
    <property type="evidence" value="ECO:0007669"/>
    <property type="project" value="UniProtKB-KW"/>
</dbReference>
<organism evidence="5 6">
    <name type="scientific">Pelagibacterium luteolum</name>
    <dbReference type="NCBI Taxonomy" id="440168"/>
    <lineage>
        <taxon>Bacteria</taxon>
        <taxon>Pseudomonadati</taxon>
        <taxon>Pseudomonadota</taxon>
        <taxon>Alphaproteobacteria</taxon>
        <taxon>Hyphomicrobiales</taxon>
        <taxon>Devosiaceae</taxon>
        <taxon>Pelagibacterium</taxon>
    </lineage>
</organism>